<dbReference type="Proteomes" id="UP001642409">
    <property type="component" value="Unassembled WGS sequence"/>
</dbReference>
<accession>A0AA86RR99</accession>
<feature type="coiled-coil region" evidence="2">
    <location>
        <begin position="1178"/>
        <end position="1263"/>
    </location>
</feature>
<proteinExistence type="predicted"/>
<dbReference type="Gene3D" id="2.20.110.10">
    <property type="entry name" value="Histone H3 K4-specific methyltransferase SET7/9 N-terminal domain"/>
    <property type="match status" value="1"/>
</dbReference>
<dbReference type="EMBL" id="CATOUU010001174">
    <property type="protein sequence ID" value="CAI9976594.1"/>
    <property type="molecule type" value="Genomic_DNA"/>
</dbReference>
<organism evidence="3">
    <name type="scientific">Hexamita inflata</name>
    <dbReference type="NCBI Taxonomy" id="28002"/>
    <lineage>
        <taxon>Eukaryota</taxon>
        <taxon>Metamonada</taxon>
        <taxon>Diplomonadida</taxon>
        <taxon>Hexamitidae</taxon>
        <taxon>Hexamitinae</taxon>
        <taxon>Hexamita</taxon>
    </lineage>
</organism>
<dbReference type="InterPro" id="IPR003409">
    <property type="entry name" value="MORN"/>
</dbReference>
<dbReference type="Pfam" id="PF02493">
    <property type="entry name" value="MORN"/>
    <property type="match status" value="2"/>
</dbReference>
<feature type="coiled-coil region" evidence="2">
    <location>
        <begin position="537"/>
        <end position="629"/>
    </location>
</feature>
<keyword evidence="1" id="KW-0677">Repeat</keyword>
<keyword evidence="2" id="KW-0175">Coiled coil</keyword>
<reference evidence="4 5" key="2">
    <citation type="submission" date="2024-07" db="EMBL/GenBank/DDBJ databases">
        <authorList>
            <person name="Akdeniz Z."/>
        </authorList>
    </citation>
    <scope>NUCLEOTIDE SEQUENCE [LARGE SCALE GENOMIC DNA]</scope>
</reference>
<sequence>MTFQTLITETYQYVGEINDQKYGKGILIFNDGSVKTCQNNLSLSLTLQESSQNKNKKVNVQDASGNQRQIYYQNGQMVETVTSSAKYSIQQILVTPSYIYVGQLVNGQMSGSGTLVYNDGSFYTGKFVQNRFSGSGTFQAISGTTMNGQFKNGNINEGELQKYNQVDKFKIYEGNWSQYFTKNNISNKTLQDFNEQKQDINQKIHFVDLAKQSKEIVFYQGILKQASNQQQEQKQLHQINLIPRIQDYNSSLNDQITDRNQTLNILSNTEDAETFIQPKQQIFQVKNQSQLLVKQSILDNEQKLKDFENIKYNQQLISNNTIYTTIYSKELLEEEVKKRMQKEIEQIKKQFQESNDLEIQKNELYQNEQNKQQLKIKQEYEQQIVKLGELQKQFIQKSNQLIDIQHQSEIKDIILTDMEAKLKISEQNYEQATKSLEQYKVKYNQQTFQDGVQRQLESQRQKFIEIQQKYVEKNRQQEEIIQQQLKNQIAQLNDQKTQEALHLNIIQDKITLQAQIDNFSAQFKQQETKIQSYISADKILRQQLKEKETQIQNLEQREINLTAPKTAEFSTEEKNQFEQKVLELSKQLQECSSKNEQLQSQIKESQKEYESLNRKYEALEQEHSKCDQVKLQLSDCLSKNEDKVELQGQVIELKFNSVQNKYKKLEKEHSECEQLCSEKVKHEKQNLETNVQNNQMNQKQTEQDSVKLLEFEKLKTQYEILKEEHSKCKSLEQLLENKQLNANEKQTEDDQQKQELKTAKEEFENQKQKLSNENEFLKKQIQTEENKFVELKESFDELVKEHEKCDQNKLEQKQILEGLQEQLTKEQSSLKELKQQEQTQKLEINQLQQQLQDFQNKCTQNEELQKQVTNLNAEKNQTQLQATKLQKEIDKLTTEKQELSDNLAKYKKQIVDAGIQQNIQIYTKQHKEAMEAEQAKYKQLEQQLLDSQNKQPQDVTKQQQEQKYMIEDLQRQLKEESTKYSQLHKATQSNSTLKYYSNQADEYQKKLFQAQDEINQLKQNALQQDKQSQGSQLTRIQQKYDQLQKDKEKLQKEFDDKTTEIKKLKDQEKEFCKLMQQNNLKQNAQNEKLKTLVTNLLNEQKETEVKVKEMVDVFNQEKKTLLEKHALEMKNPEQYKINQDKAELESHKAGITEQLNKEFNLQLIAQKQLFDSQIQRMSQQNQSTMQNYQQQLQVYQQQLQACQVEKQNIQQNAQQYSVTIQNEAKQWIATETARITAELNNQQQQLKDEKQSLEVQITQLKLIVDKIPQIVTVNNIVIDLKEFPEDTGQKLVKKLEKQLPKMISAKVEEDRNIIVMVKQEDAEETAKIIKKLKIDDKRLNCQIVDQSPNQPVLESVINISVSESMIEDKQEQIKPIQEGQILIDLKDFPEDTAPKLIKTLKKQFPEMISADVIEDLNVLVTVKQEVVEETARTIRRLKIQEKKLTCTIINKDGKKDEKKKINTK</sequence>
<dbReference type="SUPFAM" id="SSF82185">
    <property type="entry name" value="Histone H3 K4-specific methyltransferase SET7/9 N-terminal domain"/>
    <property type="match status" value="1"/>
</dbReference>
<evidence type="ECO:0000313" key="4">
    <source>
        <dbReference type="EMBL" id="CAL5982856.1"/>
    </source>
</evidence>
<dbReference type="EMBL" id="CAXDID020000015">
    <property type="protein sequence ID" value="CAL5982856.1"/>
    <property type="molecule type" value="Genomic_DNA"/>
</dbReference>
<dbReference type="PANTHER" id="PTHR46917">
    <property type="entry name" value="MORN REPEAT-CONTAINING PROTEIN 2"/>
    <property type="match status" value="1"/>
</dbReference>
<feature type="coiled-coil region" evidence="2">
    <location>
        <begin position="337"/>
        <end position="377"/>
    </location>
</feature>
<gene>
    <name evidence="3" type="ORF">HINF_LOCUS64239</name>
    <name evidence="4" type="ORF">HINF_LOCUS7339</name>
</gene>
<dbReference type="SMART" id="SM00698">
    <property type="entry name" value="MORN"/>
    <property type="match status" value="3"/>
</dbReference>
<dbReference type="PANTHER" id="PTHR46917:SF1">
    <property type="entry name" value="MORN REPEAT-CONTAINING PROTEIN 2"/>
    <property type="match status" value="1"/>
</dbReference>
<keyword evidence="5" id="KW-1185">Reference proteome</keyword>
<comment type="caution">
    <text evidence="3">The sequence shown here is derived from an EMBL/GenBank/DDBJ whole genome shotgun (WGS) entry which is preliminary data.</text>
</comment>
<dbReference type="InterPro" id="IPR052849">
    <property type="entry name" value="MORN_repeat_protein"/>
</dbReference>
<protein>
    <submittedName>
        <fullName evidence="3">MORN motif</fullName>
    </submittedName>
    <submittedName>
        <fullName evidence="4">MORN_motif</fullName>
    </submittedName>
</protein>
<evidence type="ECO:0000313" key="3">
    <source>
        <dbReference type="EMBL" id="CAI9976594.1"/>
    </source>
</evidence>
<feature type="coiled-coil region" evidence="2">
    <location>
        <begin position="415"/>
        <end position="442"/>
    </location>
</feature>
<evidence type="ECO:0000256" key="2">
    <source>
        <dbReference type="SAM" id="Coils"/>
    </source>
</evidence>
<evidence type="ECO:0000313" key="5">
    <source>
        <dbReference type="Proteomes" id="UP001642409"/>
    </source>
</evidence>
<feature type="coiled-coil region" evidence="2">
    <location>
        <begin position="655"/>
        <end position="1106"/>
    </location>
</feature>
<name>A0AA86RR99_9EUKA</name>
<reference evidence="3" key="1">
    <citation type="submission" date="2023-06" db="EMBL/GenBank/DDBJ databases">
        <authorList>
            <person name="Kurt Z."/>
        </authorList>
    </citation>
    <scope>NUCLEOTIDE SEQUENCE</scope>
</reference>
<evidence type="ECO:0000256" key="1">
    <source>
        <dbReference type="ARBA" id="ARBA00022737"/>
    </source>
</evidence>